<gene>
    <name evidence="9" type="ORF">AG1IA_03102</name>
</gene>
<dbReference type="Proteomes" id="UP000011668">
    <property type="component" value="Unassembled WGS sequence"/>
</dbReference>
<keyword evidence="2 7" id="KW-0812">Transmembrane</keyword>
<evidence type="ECO:0000256" key="5">
    <source>
        <dbReference type="SAM" id="Coils"/>
    </source>
</evidence>
<dbReference type="GO" id="GO:0005778">
    <property type="term" value="C:peroxisomal membrane"/>
    <property type="evidence" value="ECO:0007669"/>
    <property type="project" value="TreeGrafter"/>
</dbReference>
<dbReference type="AlphaFoldDB" id="L8WY14"/>
<name>L8WY14_THACA</name>
<feature type="compositionally biased region" description="Polar residues" evidence="6">
    <location>
        <begin position="817"/>
        <end position="847"/>
    </location>
</feature>
<dbReference type="OrthoDB" id="5586090at2759"/>
<feature type="transmembrane region" description="Helical" evidence="7">
    <location>
        <begin position="522"/>
        <end position="549"/>
    </location>
</feature>
<feature type="compositionally biased region" description="Polar residues" evidence="6">
    <location>
        <begin position="865"/>
        <end position="884"/>
    </location>
</feature>
<dbReference type="Gene3D" id="3.40.50.620">
    <property type="entry name" value="HUPs"/>
    <property type="match status" value="1"/>
</dbReference>
<evidence type="ECO:0000256" key="4">
    <source>
        <dbReference type="ARBA" id="ARBA00023136"/>
    </source>
</evidence>
<dbReference type="GO" id="GO:0012505">
    <property type="term" value="C:endomembrane system"/>
    <property type="evidence" value="ECO:0007669"/>
    <property type="project" value="UniProtKB-SubCell"/>
</dbReference>
<protein>
    <submittedName>
        <fullName evidence="9">Pex24p domain-containing protein</fullName>
    </submittedName>
</protein>
<evidence type="ECO:0000256" key="1">
    <source>
        <dbReference type="ARBA" id="ARBA00004308"/>
    </source>
</evidence>
<dbReference type="PANTHER" id="PTHR31679">
    <property type="entry name" value="PEROXISOMAL MEMBRANE PROTEIN PEX30-RELATED"/>
    <property type="match status" value="1"/>
</dbReference>
<dbReference type="PANTHER" id="PTHR31679:SF2">
    <property type="entry name" value="PEROXISOMAL MEMBRANE PROTEIN PEX30-RELATED"/>
    <property type="match status" value="1"/>
</dbReference>
<evidence type="ECO:0000259" key="8">
    <source>
        <dbReference type="Pfam" id="PF06398"/>
    </source>
</evidence>
<proteinExistence type="predicted"/>
<evidence type="ECO:0000313" key="9">
    <source>
        <dbReference type="EMBL" id="ELU42880.1"/>
    </source>
</evidence>
<comment type="caution">
    <text evidence="9">The sequence shown here is derived from an EMBL/GenBank/DDBJ whole genome shotgun (WGS) entry which is preliminary data.</text>
</comment>
<dbReference type="CDD" id="cd23659">
    <property type="entry name" value="USP_At3g01520-like"/>
    <property type="match status" value="1"/>
</dbReference>
<feature type="coiled-coil region" evidence="5">
    <location>
        <begin position="147"/>
        <end position="175"/>
    </location>
</feature>
<evidence type="ECO:0000313" key="10">
    <source>
        <dbReference type="Proteomes" id="UP000011668"/>
    </source>
</evidence>
<dbReference type="InterPro" id="IPR014729">
    <property type="entry name" value="Rossmann-like_a/b/a_fold"/>
</dbReference>
<feature type="compositionally biased region" description="Low complexity" evidence="6">
    <location>
        <begin position="24"/>
        <end position="38"/>
    </location>
</feature>
<evidence type="ECO:0000256" key="6">
    <source>
        <dbReference type="SAM" id="MobiDB-lite"/>
    </source>
</evidence>
<keyword evidence="10" id="KW-1185">Reference proteome</keyword>
<evidence type="ECO:0000256" key="3">
    <source>
        <dbReference type="ARBA" id="ARBA00022989"/>
    </source>
</evidence>
<comment type="subcellular location">
    <subcellularLocation>
        <location evidence="1">Endomembrane system</location>
    </subcellularLocation>
</comment>
<dbReference type="STRING" id="983506.L8WY14"/>
<feature type="region of interest" description="Disordered" evidence="6">
    <location>
        <begin position="729"/>
        <end position="777"/>
    </location>
</feature>
<dbReference type="Pfam" id="PF06398">
    <property type="entry name" value="Pex24p"/>
    <property type="match status" value="1"/>
</dbReference>
<feature type="transmembrane region" description="Helical" evidence="7">
    <location>
        <begin position="406"/>
        <end position="423"/>
    </location>
</feature>
<dbReference type="InterPro" id="IPR052646">
    <property type="entry name" value="Peroxisomal_PEX28-32"/>
</dbReference>
<dbReference type="HOGENOM" id="CLU_323421_0_0_1"/>
<feature type="domain" description="TECPR1-like DysF" evidence="8">
    <location>
        <begin position="374"/>
        <end position="797"/>
    </location>
</feature>
<dbReference type="InterPro" id="IPR010482">
    <property type="entry name" value="TECPR1-like_DysF"/>
</dbReference>
<reference evidence="9 10" key="1">
    <citation type="journal article" date="2013" name="Nat. Commun.">
        <title>The evolution and pathogenic mechanisms of the rice sheath blight pathogen.</title>
        <authorList>
            <person name="Zheng A."/>
            <person name="Lin R."/>
            <person name="Xu L."/>
            <person name="Qin P."/>
            <person name="Tang C."/>
            <person name="Ai P."/>
            <person name="Zhang D."/>
            <person name="Liu Y."/>
            <person name="Sun Z."/>
            <person name="Feng H."/>
            <person name="Wang Y."/>
            <person name="Chen Y."/>
            <person name="Liang X."/>
            <person name="Fu R."/>
            <person name="Li Q."/>
            <person name="Zhang J."/>
            <person name="Yu X."/>
            <person name="Xie Z."/>
            <person name="Ding L."/>
            <person name="Guan P."/>
            <person name="Tang J."/>
            <person name="Liang Y."/>
            <person name="Wang S."/>
            <person name="Deng Q."/>
            <person name="Li S."/>
            <person name="Zhu J."/>
            <person name="Wang L."/>
            <person name="Liu H."/>
            <person name="Li P."/>
        </authorList>
    </citation>
    <scope>NUCLEOTIDE SEQUENCE [LARGE SCALE GENOMIC DNA]</scope>
    <source>
        <strain evidence="10">AG-1 IA</strain>
    </source>
</reference>
<evidence type="ECO:0000256" key="7">
    <source>
        <dbReference type="SAM" id="Phobius"/>
    </source>
</evidence>
<keyword evidence="4 7" id="KW-0472">Membrane</keyword>
<dbReference type="GO" id="GO:0007031">
    <property type="term" value="P:peroxisome organization"/>
    <property type="evidence" value="ECO:0007669"/>
    <property type="project" value="UniProtKB-ARBA"/>
</dbReference>
<feature type="region of interest" description="Disordered" evidence="6">
    <location>
        <begin position="1"/>
        <end position="54"/>
    </location>
</feature>
<accession>L8WY14</accession>
<keyword evidence="3 7" id="KW-1133">Transmembrane helix</keyword>
<dbReference type="EMBL" id="AFRT01000693">
    <property type="protein sequence ID" value="ELU42880.1"/>
    <property type="molecule type" value="Genomic_DNA"/>
</dbReference>
<dbReference type="SUPFAM" id="SSF52402">
    <property type="entry name" value="Adenine nucleotide alpha hydrolases-like"/>
    <property type="match status" value="1"/>
</dbReference>
<organism evidence="9 10">
    <name type="scientific">Thanatephorus cucumeris (strain AG1-IA)</name>
    <name type="common">Rice sheath blight fungus</name>
    <name type="synonym">Rhizoctonia solani</name>
    <dbReference type="NCBI Taxonomy" id="983506"/>
    <lineage>
        <taxon>Eukaryota</taxon>
        <taxon>Fungi</taxon>
        <taxon>Dikarya</taxon>
        <taxon>Basidiomycota</taxon>
        <taxon>Agaricomycotina</taxon>
        <taxon>Agaricomycetes</taxon>
        <taxon>Cantharellales</taxon>
        <taxon>Ceratobasidiaceae</taxon>
        <taxon>Rhizoctonia</taxon>
        <taxon>Rhizoctonia solani AG-1</taxon>
    </lineage>
</organism>
<sequence length="894" mass="99594">MSQSVPLRSAMKQPSRPASPVLGSTPASPTPAHATPLSLPHVQLPPSSPQSTLAPLPAIHRTLTGTSTTVPGYKPKVSFDTFENPSDAALDSFTLQASSEGYRRTRNTRVFLCAASGDESGMEALDWTLESLVQHGDELIVVRGFDLEDLEKQLHEEVREEAKELMKNILAKNLEHEGRQITSTIERLIALYRPDSLVVGTRGQTGLVKTWSQAFLTPGMGSVSRYGISIASWEPPIEISEQRKVRKSMEKRRADGRKRHQFDEYVMFWKRWPVKSWNCIVGCYDIRFYRINDRTTALFQPMNWTSVKTQNLNHPDRGRSILWGDQPPVSSLGHFSQHFPGMAGVSPPGRVQPIISSNNPPILLDFVSHVPAPVTRLLVEQAGTIKVLRRAAEIASWRSPKPSESWLLLGTWWFLCGTIYFGVRQVKLILCQVIRDKLTPKSDSVQAQTWWPWRSSNQPPHEPAAASDTTVAATISDITVLRLLLPAFLFQQPPVAARSPIIEAIQNFHNTLPLPSILRATAILYVPYLALTYLISLPVIFGLLGTIVLTARSPWMSVLRTLVSESGWVKWAWRRIWAFLTGQPVVVPGSGFSVQEKPVVLPPKLGKTINISQSLQPSRLRFRFDILENQWVGIDWSSALLPNERTSWCSPPPHLAPLSPPITFTLPSRTSHVDKILKIRRNAFWRWDDPEWTVMVKTSADSHASRVQLPLPDPSSDTEGRLAKGLKRVGENLPESVAGSSYSRRTIDSGDDDDEKRDGTKDPLTDPDGWIYADNKWEMPSPKGGLGKYTRYRVWTRCAVLIEEIEELDESEFTNALTTADNPSSPSNLQAPTTLIAPNQQLSSSPQKGHKHTLSEGGASMGTWRASSTGSSVSDRESTLTSRLKSVLESRSKS</sequence>
<keyword evidence="5" id="KW-0175">Coiled coil</keyword>
<feature type="region of interest" description="Disordered" evidence="6">
    <location>
        <begin position="817"/>
        <end position="894"/>
    </location>
</feature>
<evidence type="ECO:0000256" key="2">
    <source>
        <dbReference type="ARBA" id="ARBA00022692"/>
    </source>
</evidence>